<evidence type="ECO:0000313" key="1">
    <source>
        <dbReference type="EMBL" id="OGZ06908.1"/>
    </source>
</evidence>
<name>A0A1G2D2E2_9BACT</name>
<accession>A0A1G2D2E2</accession>
<proteinExistence type="predicted"/>
<sequence length="103" mass="12042">MSIALSQEVAETRDRLAATLTFYCGAEDNAPQATLRLPREVRLRERLYVFFLGDSTMSRWHTGWYEVVGTEEHQEHVREARLLYLPETRLEVSEERQCLIVPC</sequence>
<protein>
    <submittedName>
        <fullName evidence="1">Uncharacterized protein</fullName>
    </submittedName>
</protein>
<gene>
    <name evidence="1" type="ORF">A3D65_04375</name>
</gene>
<comment type="caution">
    <text evidence="1">The sequence shown here is derived from an EMBL/GenBank/DDBJ whole genome shotgun (WGS) entry which is preliminary data.</text>
</comment>
<evidence type="ECO:0000313" key="2">
    <source>
        <dbReference type="Proteomes" id="UP000177996"/>
    </source>
</evidence>
<organism evidence="1 2">
    <name type="scientific">Candidatus Lloydbacteria bacterium RIFCSPHIGHO2_02_FULL_50_13</name>
    <dbReference type="NCBI Taxonomy" id="1798661"/>
    <lineage>
        <taxon>Bacteria</taxon>
        <taxon>Candidatus Lloydiibacteriota</taxon>
    </lineage>
</organism>
<dbReference type="Proteomes" id="UP000177996">
    <property type="component" value="Unassembled WGS sequence"/>
</dbReference>
<reference evidence="1 2" key="1">
    <citation type="journal article" date="2016" name="Nat. Commun.">
        <title>Thousands of microbial genomes shed light on interconnected biogeochemical processes in an aquifer system.</title>
        <authorList>
            <person name="Anantharaman K."/>
            <person name="Brown C.T."/>
            <person name="Hug L.A."/>
            <person name="Sharon I."/>
            <person name="Castelle C.J."/>
            <person name="Probst A.J."/>
            <person name="Thomas B.C."/>
            <person name="Singh A."/>
            <person name="Wilkins M.J."/>
            <person name="Karaoz U."/>
            <person name="Brodie E.L."/>
            <person name="Williams K.H."/>
            <person name="Hubbard S.S."/>
            <person name="Banfield J.F."/>
        </authorList>
    </citation>
    <scope>NUCLEOTIDE SEQUENCE [LARGE SCALE GENOMIC DNA]</scope>
</reference>
<dbReference type="AlphaFoldDB" id="A0A1G2D2E2"/>
<dbReference type="EMBL" id="MHLL01000075">
    <property type="protein sequence ID" value="OGZ06908.1"/>
    <property type="molecule type" value="Genomic_DNA"/>
</dbReference>
<dbReference type="STRING" id="1798661.A3D65_04375"/>